<dbReference type="AlphaFoldDB" id="A0A067LUR6"/>
<dbReference type="HOGENOM" id="CLU_009765_0_0_1"/>
<protein>
    <submittedName>
        <fullName evidence="2">Uncharacterized protein</fullName>
    </submittedName>
</protein>
<keyword evidence="3" id="KW-1185">Reference proteome</keyword>
<dbReference type="PANTHER" id="PTHR46579:SF1">
    <property type="entry name" value="F5_8 TYPE C DOMAIN-CONTAINING PROTEIN"/>
    <property type="match status" value="1"/>
</dbReference>
<dbReference type="OrthoDB" id="3239894at2759"/>
<evidence type="ECO:0000313" key="3">
    <source>
        <dbReference type="Proteomes" id="UP000027195"/>
    </source>
</evidence>
<dbReference type="InParanoid" id="A0A067LUR6"/>
<feature type="region of interest" description="Disordered" evidence="1">
    <location>
        <begin position="1"/>
        <end position="45"/>
    </location>
</feature>
<feature type="compositionally biased region" description="Basic and acidic residues" evidence="1">
    <location>
        <begin position="586"/>
        <end position="604"/>
    </location>
</feature>
<feature type="region of interest" description="Disordered" evidence="1">
    <location>
        <begin position="585"/>
        <end position="609"/>
    </location>
</feature>
<organism evidence="2 3">
    <name type="scientific">Botryobasidium botryosum (strain FD-172 SS1)</name>
    <dbReference type="NCBI Taxonomy" id="930990"/>
    <lineage>
        <taxon>Eukaryota</taxon>
        <taxon>Fungi</taxon>
        <taxon>Dikarya</taxon>
        <taxon>Basidiomycota</taxon>
        <taxon>Agaricomycotina</taxon>
        <taxon>Agaricomycetes</taxon>
        <taxon>Cantharellales</taxon>
        <taxon>Botryobasidiaceae</taxon>
        <taxon>Botryobasidium</taxon>
    </lineage>
</organism>
<evidence type="ECO:0000256" key="1">
    <source>
        <dbReference type="SAM" id="MobiDB-lite"/>
    </source>
</evidence>
<proteinExistence type="predicted"/>
<dbReference type="Proteomes" id="UP000027195">
    <property type="component" value="Unassembled WGS sequence"/>
</dbReference>
<gene>
    <name evidence="2" type="ORF">BOTBODRAFT_181235</name>
</gene>
<feature type="compositionally biased region" description="Acidic residues" evidence="1">
    <location>
        <begin position="28"/>
        <end position="45"/>
    </location>
</feature>
<accession>A0A067LUR6</accession>
<sequence length="1007" mass="114160">MISAAEEAEHRRLCTLDGNSTSGPPPLEYEDDSDSDDDSGDDYLDSEEFQRVRERYLVDSRHHTASVTEARTYVAMSSSALSPMMDGAPGASDIFDGFPKGLADAGIIMSEGVDSTISTQVAPSAEGAKAPFTGPEMPDVSATQDEDIGMAHGEDINHIIYRFTPRPPPPPPVQQYLGADPNTFWRAVSFIIMWLNIAHHVGHRACAILLKAFRLIFIAARLISSSHKTPETLNTAFSRFGLHDQFHILAVCPVCNKVHHLAFWNGDQCQDCDEPLFELIGGKRRPLVMSPFRSITEQLAANVSRLEHAMDEFLRQPRAPQGEYCSPMDGNVHQSVKGPDGKLFFLENLDEMNGELRIGIQLGFDGYQLENIMLHCLMPGPYEFTSEELQHALKLLVDDLTVLYEEGVVIPTPLCPQGRRVCVVLVGVCCDHPAMCRVCGFGDHGHKKCFCTKCEIAKEMEKRRVAFLYGFFPDRDGADFKAKSLWYKDLDGKARESFFQEYAVRYTELSRLSYFDPVRMSIIDPMHNILLGVEKNQWLGAWVAPENLHERTDKIERELDSIQSYLETAGQIPLIWEEFQPAAQAEFEKKEQRNPTKKEQEATEQHVASHRLRFDQQHRAWKETCVKRQKAYEHKAAAYKKKQVHGSDPGPTPELILPPEPVYEELEQARIVPRLQAGEEVAFLKLSCALKILLSHSIREEELVRAQDLLTDYLEAFHKYHPDKIKPNNHWIIHIFDLVRDYGPIYHFWSFLFERLNNVLKSYSTNNHANGELKVSFFRAFERDVRLQTMMRELSLDPQDMLAQEIASLVVSAETADRRGTVAGVAQTQEDAAADFGISLRLGTAMPGDLTQEQQMALRGYYANHFPDVTIVLPSEMGRKKVHILSSRARFHSYLLSASPNAHPRRVAEVLSIFTHRQAGIVHNQRLAYVRWLKPLNKNIIDHWADYPELEIDTWLFGEYDTSHDAPSAMVAIEDIVAQVCRAAPFHPQLRERVWITAGTSRDATLT</sequence>
<dbReference type="STRING" id="930990.A0A067LUR6"/>
<reference evidence="3" key="1">
    <citation type="journal article" date="2014" name="Proc. Natl. Acad. Sci. U.S.A.">
        <title>Extensive sampling of basidiomycete genomes demonstrates inadequacy of the white-rot/brown-rot paradigm for wood decay fungi.</title>
        <authorList>
            <person name="Riley R."/>
            <person name="Salamov A.A."/>
            <person name="Brown D.W."/>
            <person name="Nagy L.G."/>
            <person name="Floudas D."/>
            <person name="Held B.W."/>
            <person name="Levasseur A."/>
            <person name="Lombard V."/>
            <person name="Morin E."/>
            <person name="Otillar R."/>
            <person name="Lindquist E.A."/>
            <person name="Sun H."/>
            <person name="LaButti K.M."/>
            <person name="Schmutz J."/>
            <person name="Jabbour D."/>
            <person name="Luo H."/>
            <person name="Baker S.E."/>
            <person name="Pisabarro A.G."/>
            <person name="Walton J.D."/>
            <person name="Blanchette R.A."/>
            <person name="Henrissat B."/>
            <person name="Martin F."/>
            <person name="Cullen D."/>
            <person name="Hibbett D.S."/>
            <person name="Grigoriev I.V."/>
        </authorList>
    </citation>
    <scope>NUCLEOTIDE SEQUENCE [LARGE SCALE GENOMIC DNA]</scope>
    <source>
        <strain evidence="3">FD-172 SS1</strain>
    </source>
</reference>
<dbReference type="InterPro" id="IPR018247">
    <property type="entry name" value="EF_Hand_1_Ca_BS"/>
</dbReference>
<name>A0A067LUR6_BOTB1</name>
<dbReference type="EMBL" id="KL198122">
    <property type="protein sequence ID" value="KDQ06829.1"/>
    <property type="molecule type" value="Genomic_DNA"/>
</dbReference>
<evidence type="ECO:0000313" key="2">
    <source>
        <dbReference type="EMBL" id="KDQ06829.1"/>
    </source>
</evidence>
<dbReference type="PROSITE" id="PS00018">
    <property type="entry name" value="EF_HAND_1"/>
    <property type="match status" value="1"/>
</dbReference>
<dbReference type="PANTHER" id="PTHR46579">
    <property type="entry name" value="F5/8 TYPE C DOMAIN-CONTAINING PROTEIN-RELATED"/>
    <property type="match status" value="1"/>
</dbReference>